<evidence type="ECO:0000256" key="1">
    <source>
        <dbReference type="SAM" id="MobiDB-lite"/>
    </source>
</evidence>
<evidence type="ECO:0000313" key="3">
    <source>
        <dbReference type="Proteomes" id="UP001385951"/>
    </source>
</evidence>
<evidence type="ECO:0000313" key="2">
    <source>
        <dbReference type="EMBL" id="KAK7685866.1"/>
    </source>
</evidence>
<dbReference type="Proteomes" id="UP001385951">
    <property type="component" value="Unassembled WGS sequence"/>
</dbReference>
<protein>
    <submittedName>
        <fullName evidence="2">Uncharacterized protein</fullName>
    </submittedName>
</protein>
<organism evidence="2 3">
    <name type="scientific">Cerrena zonata</name>
    <dbReference type="NCBI Taxonomy" id="2478898"/>
    <lineage>
        <taxon>Eukaryota</taxon>
        <taxon>Fungi</taxon>
        <taxon>Dikarya</taxon>
        <taxon>Basidiomycota</taxon>
        <taxon>Agaricomycotina</taxon>
        <taxon>Agaricomycetes</taxon>
        <taxon>Polyporales</taxon>
        <taxon>Cerrenaceae</taxon>
        <taxon>Cerrena</taxon>
    </lineage>
</organism>
<name>A0AAW0FY54_9APHY</name>
<gene>
    <name evidence="2" type="ORF">QCA50_011213</name>
</gene>
<sequence>MKWGSVILQVSVSKSISPRALVYISRDLTPLALHPNTLSFHSYFSSTKCYTATSLFVATPCTLIRVHPAHTHPPSPPTSSTTAHNMGAQSSYTTTTAGTSKPSKPSKPSTTRPSKFLTGTHEQMIL</sequence>
<dbReference type="EMBL" id="JASBNA010000019">
    <property type="protein sequence ID" value="KAK7685866.1"/>
    <property type="molecule type" value="Genomic_DNA"/>
</dbReference>
<dbReference type="AlphaFoldDB" id="A0AAW0FY54"/>
<proteinExistence type="predicted"/>
<comment type="caution">
    <text evidence="2">The sequence shown here is derived from an EMBL/GenBank/DDBJ whole genome shotgun (WGS) entry which is preliminary data.</text>
</comment>
<keyword evidence="3" id="KW-1185">Reference proteome</keyword>
<feature type="compositionally biased region" description="Low complexity" evidence="1">
    <location>
        <begin position="78"/>
        <end position="115"/>
    </location>
</feature>
<accession>A0AAW0FY54</accession>
<feature type="region of interest" description="Disordered" evidence="1">
    <location>
        <begin position="68"/>
        <end position="126"/>
    </location>
</feature>
<reference evidence="2 3" key="1">
    <citation type="submission" date="2022-09" db="EMBL/GenBank/DDBJ databases">
        <authorList>
            <person name="Palmer J.M."/>
        </authorList>
    </citation>
    <scope>NUCLEOTIDE SEQUENCE [LARGE SCALE GENOMIC DNA]</scope>
    <source>
        <strain evidence="2 3">DSM 7382</strain>
    </source>
</reference>